<evidence type="ECO:0000256" key="2">
    <source>
        <dbReference type="ARBA" id="ARBA00009950"/>
    </source>
</evidence>
<dbReference type="Proteomes" id="UP000189911">
    <property type="component" value="Chromosome D"/>
</dbReference>
<feature type="transmembrane region" description="Helical" evidence="8">
    <location>
        <begin position="20"/>
        <end position="37"/>
    </location>
</feature>
<organism evidence="9 10">
    <name type="scientific">Lachancea nothofagi CBS 11611</name>
    <dbReference type="NCBI Taxonomy" id="1266666"/>
    <lineage>
        <taxon>Eukaryota</taxon>
        <taxon>Fungi</taxon>
        <taxon>Dikarya</taxon>
        <taxon>Ascomycota</taxon>
        <taxon>Saccharomycotina</taxon>
        <taxon>Saccharomycetes</taxon>
        <taxon>Saccharomycetales</taxon>
        <taxon>Saccharomycetaceae</taxon>
        <taxon>Lachancea</taxon>
    </lineage>
</organism>
<evidence type="ECO:0000256" key="3">
    <source>
        <dbReference type="ARBA" id="ARBA00022692"/>
    </source>
</evidence>
<dbReference type="Pfam" id="PF05620">
    <property type="entry name" value="TMEM208_SND2"/>
    <property type="match status" value="1"/>
</dbReference>
<dbReference type="PANTHER" id="PTHR13505:SF7">
    <property type="entry name" value="TRANSMEMBRANE PROTEIN 208"/>
    <property type="match status" value="1"/>
</dbReference>
<feature type="compositionally biased region" description="Low complexity" evidence="7">
    <location>
        <begin position="142"/>
        <end position="156"/>
    </location>
</feature>
<protein>
    <submittedName>
        <fullName evidence="9">LANO_0D10440g1_1</fullName>
    </submittedName>
</protein>
<evidence type="ECO:0000313" key="9">
    <source>
        <dbReference type="EMBL" id="SCU90987.1"/>
    </source>
</evidence>
<dbReference type="GO" id="GO:0006624">
    <property type="term" value="P:vacuolar protein processing"/>
    <property type="evidence" value="ECO:0007669"/>
    <property type="project" value="TreeGrafter"/>
</dbReference>
<gene>
    <name evidence="9" type="ORF">LANO_0D10440G</name>
</gene>
<dbReference type="OrthoDB" id="10012212at2759"/>
<comment type="subcellular location">
    <subcellularLocation>
        <location evidence="1">Endoplasmic reticulum membrane</location>
        <topology evidence="1">Multi-pass membrane protein</topology>
    </subcellularLocation>
</comment>
<evidence type="ECO:0000313" key="10">
    <source>
        <dbReference type="Proteomes" id="UP000189911"/>
    </source>
</evidence>
<evidence type="ECO:0000256" key="4">
    <source>
        <dbReference type="ARBA" id="ARBA00022824"/>
    </source>
</evidence>
<evidence type="ECO:0000256" key="8">
    <source>
        <dbReference type="SAM" id="Phobius"/>
    </source>
</evidence>
<feature type="region of interest" description="Disordered" evidence="7">
    <location>
        <begin position="142"/>
        <end position="176"/>
    </location>
</feature>
<keyword evidence="4" id="KW-0256">Endoplasmic reticulum</keyword>
<evidence type="ECO:0000256" key="6">
    <source>
        <dbReference type="ARBA" id="ARBA00023136"/>
    </source>
</evidence>
<feature type="transmembrane region" description="Helical" evidence="8">
    <location>
        <begin position="43"/>
        <end position="60"/>
    </location>
</feature>
<feature type="transmembrane region" description="Helical" evidence="8">
    <location>
        <begin position="113"/>
        <end position="131"/>
    </location>
</feature>
<keyword evidence="6 8" id="KW-0472">Membrane</keyword>
<name>A0A1G4JKA3_9SACH</name>
<dbReference type="PANTHER" id="PTHR13505">
    <property type="entry name" value="TRANSMEMBRANE PROTEIN 208"/>
    <property type="match status" value="1"/>
</dbReference>
<feature type="compositionally biased region" description="Basic and acidic residues" evidence="7">
    <location>
        <begin position="164"/>
        <end position="176"/>
    </location>
</feature>
<dbReference type="InterPro" id="IPR008506">
    <property type="entry name" value="SND2/TMEM208"/>
</dbReference>
<dbReference type="AlphaFoldDB" id="A0A1G4JKA3"/>
<proteinExistence type="inferred from homology"/>
<sequence>MAGKSSKKQAHANVQVLKQLYTISGSVLGLLLLRLLFSSKKRWIWIILFHAPAAGCVYMLEKNGRPTYDSAGHVVREGMDLNQKGLTEWMFDIVYLTLFADSGVVVFNTMKFWYIMLLVPVYLGYKIKGIAGPMLGGMNNAKAPSASSTNSTSAAAKSKRQAKREKNADKTRFKYK</sequence>
<dbReference type="EMBL" id="LT598448">
    <property type="protein sequence ID" value="SCU90987.1"/>
    <property type="molecule type" value="Genomic_DNA"/>
</dbReference>
<keyword evidence="5 8" id="KW-1133">Transmembrane helix</keyword>
<evidence type="ECO:0000256" key="1">
    <source>
        <dbReference type="ARBA" id="ARBA00004477"/>
    </source>
</evidence>
<dbReference type="GO" id="GO:0005789">
    <property type="term" value="C:endoplasmic reticulum membrane"/>
    <property type="evidence" value="ECO:0007669"/>
    <property type="project" value="UniProtKB-SubCell"/>
</dbReference>
<keyword evidence="3 8" id="KW-0812">Transmembrane</keyword>
<keyword evidence="10" id="KW-1185">Reference proteome</keyword>
<evidence type="ECO:0000256" key="7">
    <source>
        <dbReference type="SAM" id="MobiDB-lite"/>
    </source>
</evidence>
<dbReference type="GO" id="GO:0005773">
    <property type="term" value="C:vacuole"/>
    <property type="evidence" value="ECO:0007669"/>
    <property type="project" value="GOC"/>
</dbReference>
<reference evidence="10" key="1">
    <citation type="submission" date="2016-03" db="EMBL/GenBank/DDBJ databases">
        <authorList>
            <person name="Devillers Hugo."/>
        </authorList>
    </citation>
    <scope>NUCLEOTIDE SEQUENCE [LARGE SCALE GENOMIC DNA]</scope>
</reference>
<evidence type="ECO:0000256" key="5">
    <source>
        <dbReference type="ARBA" id="ARBA00022989"/>
    </source>
</evidence>
<accession>A0A1G4JKA3</accession>
<comment type="similarity">
    <text evidence="2">Belongs to the TMEM208 family.</text>
</comment>